<keyword evidence="2" id="KW-1185">Reference proteome</keyword>
<accession>A0AC61R3H1</accession>
<name>A0AC61R3H1_9FIRM</name>
<comment type="caution">
    <text evidence="1">The sequence shown here is derived from an EMBL/GenBank/DDBJ whole genome shotgun (WGS) entry which is preliminary data.</text>
</comment>
<reference evidence="1" key="1">
    <citation type="submission" date="2019-04" db="EMBL/GenBank/DDBJ databases">
        <title>Microbes associate with the intestines of laboratory mice.</title>
        <authorList>
            <person name="Navarre W."/>
            <person name="Wong E."/>
            <person name="Huang K."/>
            <person name="Tropini C."/>
            <person name="Ng K."/>
            <person name="Yu B."/>
        </authorList>
    </citation>
    <scope>NUCLEOTIDE SEQUENCE</scope>
    <source>
        <strain evidence="1">NM72_1-8</strain>
    </source>
</reference>
<dbReference type="EMBL" id="SRZB01000001">
    <property type="protein sequence ID" value="TGY00616.1"/>
    <property type="molecule type" value="Genomic_DNA"/>
</dbReference>
<evidence type="ECO:0000313" key="1">
    <source>
        <dbReference type="EMBL" id="TGY00616.1"/>
    </source>
</evidence>
<protein>
    <submittedName>
        <fullName evidence="1">Uncharacterized protein</fullName>
    </submittedName>
</protein>
<organism evidence="1 2">
    <name type="scientific">Hominisplanchenecus murintestinalis</name>
    <dbReference type="NCBI Taxonomy" id="2941517"/>
    <lineage>
        <taxon>Bacteria</taxon>
        <taxon>Bacillati</taxon>
        <taxon>Bacillota</taxon>
        <taxon>Clostridia</taxon>
        <taxon>Lachnospirales</taxon>
        <taxon>Lachnospiraceae</taxon>
        <taxon>Hominisplanchenecus</taxon>
    </lineage>
</organism>
<gene>
    <name evidence="1" type="ORF">E5357_00085</name>
</gene>
<evidence type="ECO:0000313" key="2">
    <source>
        <dbReference type="Proteomes" id="UP000307720"/>
    </source>
</evidence>
<dbReference type="Proteomes" id="UP000307720">
    <property type="component" value="Unassembled WGS sequence"/>
</dbReference>
<proteinExistence type="predicted"/>
<sequence length="459" mass="51449">MEKLFRVILEMGITAVPVILAVFAIRMCLLRAPKRYSYLLWGIAGFRLAVPFSVSSALSIFNLGFFRGTSIGRNIAQPGMGEAFGAQPAGLGQGLAGAGALQTAPALQGRASATDGIWQVLMFLWALGVVALLGYFLLSWIQMRRRVEKAVWMQENVWECENIPSPFVMGIFSPKIYIPFRLGEAERMVILSHEQYHIQRRDYLVKIFAYLLLAVYWFHPLVWAAYFAMQKDMEMSCDERVLERIGVKRKAEYSSLLLSFAQKESESFHTGILGFGENGIKRRIRNILNFRHTGRWVGAGLGVVCIMAVCLLGTNGRVADTVPESQAESDGSVYNQEYGFSVGVPEASDAVKTYKMEVGADVDEELKDLWTPGLSLNEITKEGSFGFDLLSSYLHAGTYEVERDILTLTDYEGTYHFRFKRIDKDTLEFIQEGSSSVALTDERMGIPVYDGARFKLTED</sequence>